<dbReference type="InterPro" id="IPR011611">
    <property type="entry name" value="PfkB_dom"/>
</dbReference>
<dbReference type="SUPFAM" id="SSF53613">
    <property type="entry name" value="Ribokinase-like"/>
    <property type="match status" value="1"/>
</dbReference>
<keyword evidence="1 4" id="KW-0808">Transferase</keyword>
<evidence type="ECO:0000313" key="5">
    <source>
        <dbReference type="Proteomes" id="UP000094067"/>
    </source>
</evidence>
<proteinExistence type="predicted"/>
<sequence>MHFDIVGLESPCVDLNINVENFPTPDGGERVLESSWQGGGKVATGMIAAARLHAKGAFIGTVGDDSYGEFCRRDFEAHGIDTCHLVKREKETTLFDVVVSDKKSMGRSILYYPGEAPVRFMQVEELPDDYLKNTTYFYISQINETTLEAIKRAKSAGASIVMDADNYSPGDEEAFGLIDVMIGSEFYYKALFGNEDYEANCRSLREKGPNIVVFTQGSKGCLGVGEEGFFTLPAYQVEVVDTVGAGDVFHGAFIAGLLQGYTTKETARLASAVSAVKCTRIGGRAGIPDWETVREFMETGRINYREIEERIQYYKRGLC</sequence>
<evidence type="ECO:0000256" key="2">
    <source>
        <dbReference type="ARBA" id="ARBA00022777"/>
    </source>
</evidence>
<gene>
    <name evidence="4" type="primary">rbsK_2</name>
    <name evidence="4" type="ORF">BEI61_00770</name>
</gene>
<reference evidence="4 5" key="1">
    <citation type="submission" date="2016-07" db="EMBL/GenBank/DDBJ databases">
        <title>Characterization of isolates of Eisenbergiella tayi derived from blood cultures, using whole genome sequencing.</title>
        <authorList>
            <person name="Burdz T."/>
            <person name="Wiebe D."/>
            <person name="Huynh C."/>
            <person name="Bernard K."/>
        </authorList>
    </citation>
    <scope>NUCLEOTIDE SEQUENCE [LARGE SCALE GENOMIC DNA]</scope>
    <source>
        <strain evidence="4 5">NML 110608</strain>
    </source>
</reference>
<dbReference type="EC" id="2.7.1.15" evidence="4"/>
<dbReference type="PANTHER" id="PTHR42774:SF3">
    <property type="entry name" value="KETOHEXOKINASE"/>
    <property type="match status" value="1"/>
</dbReference>
<keyword evidence="2 4" id="KW-0418">Kinase</keyword>
<protein>
    <submittedName>
        <fullName evidence="4">Ribokinase</fullName>
        <ecNumber evidence="4">2.7.1.15</ecNumber>
    </submittedName>
</protein>
<dbReference type="InterPro" id="IPR029056">
    <property type="entry name" value="Ribokinase-like"/>
</dbReference>
<dbReference type="AlphaFoldDB" id="A0A1E3A801"/>
<organism evidence="4 5">
    <name type="scientific">Eisenbergiella tayi</name>
    <dbReference type="NCBI Taxonomy" id="1432052"/>
    <lineage>
        <taxon>Bacteria</taxon>
        <taxon>Bacillati</taxon>
        <taxon>Bacillota</taxon>
        <taxon>Clostridia</taxon>
        <taxon>Lachnospirales</taxon>
        <taxon>Lachnospiraceae</taxon>
        <taxon>Eisenbergiella</taxon>
    </lineage>
</organism>
<evidence type="ECO:0000259" key="3">
    <source>
        <dbReference type="Pfam" id="PF00294"/>
    </source>
</evidence>
<evidence type="ECO:0000256" key="1">
    <source>
        <dbReference type="ARBA" id="ARBA00022679"/>
    </source>
</evidence>
<dbReference type="GO" id="GO:0004747">
    <property type="term" value="F:ribokinase activity"/>
    <property type="evidence" value="ECO:0007669"/>
    <property type="project" value="UniProtKB-EC"/>
</dbReference>
<dbReference type="EMBL" id="MCGH01000002">
    <property type="protein sequence ID" value="ODM04890.1"/>
    <property type="molecule type" value="Genomic_DNA"/>
</dbReference>
<dbReference type="RefSeq" id="WP_069151356.1">
    <property type="nucleotide sequence ID" value="NZ_MCGH01000002.1"/>
</dbReference>
<dbReference type="Gene3D" id="3.40.1190.20">
    <property type="match status" value="1"/>
</dbReference>
<comment type="caution">
    <text evidence="4">The sequence shown here is derived from an EMBL/GenBank/DDBJ whole genome shotgun (WGS) entry which is preliminary data.</text>
</comment>
<dbReference type="PANTHER" id="PTHR42774">
    <property type="entry name" value="PHOSPHOTRANSFERASE SYSTEM TRANSPORT PROTEIN"/>
    <property type="match status" value="1"/>
</dbReference>
<dbReference type="Pfam" id="PF00294">
    <property type="entry name" value="PfkB"/>
    <property type="match status" value="1"/>
</dbReference>
<dbReference type="PROSITE" id="PS00584">
    <property type="entry name" value="PFKB_KINASES_2"/>
    <property type="match status" value="1"/>
</dbReference>
<dbReference type="InterPro" id="IPR052562">
    <property type="entry name" value="Ketohexokinase-related"/>
</dbReference>
<name>A0A1E3A801_9FIRM</name>
<feature type="domain" description="Carbohydrate kinase PfkB" evidence="3">
    <location>
        <begin position="12"/>
        <end position="289"/>
    </location>
</feature>
<dbReference type="InterPro" id="IPR002173">
    <property type="entry name" value="Carboh/pur_kinase_PfkB_CS"/>
</dbReference>
<dbReference type="Proteomes" id="UP000094067">
    <property type="component" value="Unassembled WGS sequence"/>
</dbReference>
<accession>A0A1E3A801</accession>
<evidence type="ECO:0000313" key="4">
    <source>
        <dbReference type="EMBL" id="ODM04890.1"/>
    </source>
</evidence>